<evidence type="ECO:0000256" key="1">
    <source>
        <dbReference type="SAM" id="Phobius"/>
    </source>
</evidence>
<reference evidence="2 3" key="1">
    <citation type="journal article" date="2012" name="J. Bacteriol.">
        <title>Whole-Genome Sequence of Nocardiopsis alba Strain ATCC BAA-2165, Associated with Honeybees.</title>
        <authorList>
            <person name="Qiao J."/>
            <person name="Chen L."/>
            <person name="Li Y."/>
            <person name="Wang J."/>
            <person name="Zhang W."/>
            <person name="Chen S."/>
        </authorList>
    </citation>
    <scope>NUCLEOTIDE SEQUENCE [LARGE SCALE GENOMIC DNA]</scope>
    <source>
        <strain evidence="3">ATCC BAA-2165 / BE74</strain>
    </source>
</reference>
<dbReference type="KEGG" id="nal:B005_4843"/>
<evidence type="ECO:0000313" key="2">
    <source>
        <dbReference type="EMBL" id="AFR06169.1"/>
    </source>
</evidence>
<dbReference type="STRING" id="1205910.B005_4843"/>
<keyword evidence="1" id="KW-0472">Membrane</keyword>
<reference evidence="3" key="2">
    <citation type="submission" date="2012-08" db="EMBL/GenBank/DDBJ databases">
        <title>Whole-genome sequence of Nocardiopsis alba strain ATCC BAA-2165 associated with honeybees.</title>
        <authorList>
            <person name="Qiao J."/>
            <person name="Chen L."/>
            <person name="Li Y."/>
            <person name="Wang J."/>
            <person name="Zhang W."/>
            <person name="Chen S."/>
        </authorList>
    </citation>
    <scope>NUCLEOTIDE SEQUENCE [LARGE SCALE GENOMIC DNA]</scope>
    <source>
        <strain evidence="3">ATCC BAA-2165 / BE74</strain>
    </source>
</reference>
<proteinExistence type="predicted"/>
<dbReference type="EMBL" id="CP003788">
    <property type="protein sequence ID" value="AFR06169.1"/>
    <property type="molecule type" value="Genomic_DNA"/>
</dbReference>
<keyword evidence="1" id="KW-1133">Transmembrane helix</keyword>
<gene>
    <name evidence="2" type="ordered locus">B005_4843</name>
</gene>
<organism evidence="2 3">
    <name type="scientific">Nocardiopsis alba (strain ATCC BAA-2165 / BE74)</name>
    <dbReference type="NCBI Taxonomy" id="1205910"/>
    <lineage>
        <taxon>Bacteria</taxon>
        <taxon>Bacillati</taxon>
        <taxon>Actinomycetota</taxon>
        <taxon>Actinomycetes</taxon>
        <taxon>Streptosporangiales</taxon>
        <taxon>Nocardiopsidaceae</taxon>
        <taxon>Nocardiopsis</taxon>
    </lineage>
</organism>
<accession>J7L5X6</accession>
<dbReference type="HOGENOM" id="CLU_3202620_0_0_11"/>
<feature type="transmembrane region" description="Helical" evidence="1">
    <location>
        <begin position="12"/>
        <end position="41"/>
    </location>
</feature>
<protein>
    <submittedName>
        <fullName evidence="2">Putative membrane protein</fullName>
    </submittedName>
</protein>
<evidence type="ECO:0000313" key="3">
    <source>
        <dbReference type="Proteomes" id="UP000003779"/>
    </source>
</evidence>
<keyword evidence="1" id="KW-0812">Transmembrane</keyword>
<dbReference type="AlphaFoldDB" id="J7L5X6"/>
<sequence>MVGWWPWWSLPGVGVGGVVLLCVVVVGVVCGFVVWVGCGVVGDFL</sequence>
<dbReference type="Proteomes" id="UP000003779">
    <property type="component" value="Chromosome"/>
</dbReference>
<name>J7L5X6_NOCAA</name>